<evidence type="ECO:0000313" key="2">
    <source>
        <dbReference type="Proteomes" id="UP000594262"/>
    </source>
</evidence>
<dbReference type="SUPFAM" id="SSF56672">
    <property type="entry name" value="DNA/RNA polymerases"/>
    <property type="match status" value="1"/>
</dbReference>
<keyword evidence="2" id="KW-1185">Reference proteome</keyword>
<dbReference type="AlphaFoldDB" id="A0A7M5WWR2"/>
<dbReference type="OrthoDB" id="5976830at2759"/>
<accession>A0A7M5WWR2</accession>
<proteinExistence type="predicted"/>
<name>A0A7M5WWR2_9CNID</name>
<protein>
    <recommendedName>
        <fullName evidence="3">DNA-directed DNA polymerase</fullName>
    </recommendedName>
</protein>
<dbReference type="EnsemblMetazoa" id="CLYHEMT014288.1">
    <property type="protein sequence ID" value="CLYHEMP014288.1"/>
    <property type="gene ID" value="CLYHEMG014288"/>
</dbReference>
<dbReference type="PANTHER" id="PTHR31511">
    <property type="entry name" value="PROTEIN CBG23764"/>
    <property type="match status" value="1"/>
</dbReference>
<evidence type="ECO:0000313" key="1">
    <source>
        <dbReference type="EnsemblMetazoa" id="CLYHEMP014288.1"/>
    </source>
</evidence>
<evidence type="ECO:0008006" key="3">
    <source>
        <dbReference type="Google" id="ProtNLM"/>
    </source>
</evidence>
<organism evidence="1 2">
    <name type="scientific">Clytia hemisphaerica</name>
    <dbReference type="NCBI Taxonomy" id="252671"/>
    <lineage>
        <taxon>Eukaryota</taxon>
        <taxon>Metazoa</taxon>
        <taxon>Cnidaria</taxon>
        <taxon>Hydrozoa</taxon>
        <taxon>Hydroidolina</taxon>
        <taxon>Leptothecata</taxon>
        <taxon>Obeliida</taxon>
        <taxon>Clytiidae</taxon>
        <taxon>Clytia</taxon>
    </lineage>
</organism>
<dbReference type="Proteomes" id="UP000594262">
    <property type="component" value="Unplaced"/>
</dbReference>
<dbReference type="InterPro" id="IPR043502">
    <property type="entry name" value="DNA/RNA_pol_sf"/>
</dbReference>
<dbReference type="PANTHER" id="PTHR31511:SF12">
    <property type="entry name" value="RHO TERMINATION FACTOR N-TERMINAL DOMAIN-CONTAINING PROTEIN"/>
    <property type="match status" value="1"/>
</dbReference>
<reference evidence="1" key="1">
    <citation type="submission" date="2021-01" db="UniProtKB">
        <authorList>
            <consortium name="EnsemblMetazoa"/>
        </authorList>
    </citation>
    <scope>IDENTIFICATION</scope>
</reference>
<sequence>GFSIGDITFIDSFQFMPSSMAKLASNLAKDQFLQVIRYLKSTTSNKDDNSMNVDGNDISGDYRDHRCYEEPNLSPRQTNEVEERFILLTRKGIYPYEYFDDITRFDETELPPRESFYSTLSEENVSEEDYNHAKNVWNKFEMESLKDYHNLYVLTDVLIMADVFEAFRKNCLQHYQLDPAHYFTAPGMSWEAALKKTGISLQLLTDPDQYLFVEKGIKGGISMITQRYAKANLEDLPNYDPTIKDTHLVYLDANNLYGWAMSQSLPIGNFQWLQDDEIEQFDVSIISDEAEDGFIIECDLGKR</sequence>